<accession>A0A4R2IBY2</accession>
<protein>
    <submittedName>
        <fullName evidence="1">Uncharacterized protein</fullName>
    </submittedName>
</protein>
<comment type="caution">
    <text evidence="1">The sequence shown here is derived from an EMBL/GenBank/DDBJ whole genome shotgun (WGS) entry which is preliminary data.</text>
</comment>
<proteinExistence type="predicted"/>
<gene>
    <name evidence="1" type="ORF">EV148_102392</name>
</gene>
<dbReference type="AlphaFoldDB" id="A0A4R2IBY2"/>
<sequence length="32" mass="3297">MEESAHRAKGSSDAVALDPVARLDSDVIGSVL</sequence>
<evidence type="ECO:0000313" key="1">
    <source>
        <dbReference type="EMBL" id="TCO42033.1"/>
    </source>
</evidence>
<dbReference type="Proteomes" id="UP000294862">
    <property type="component" value="Unassembled WGS sequence"/>
</dbReference>
<keyword evidence="2" id="KW-1185">Reference proteome</keyword>
<organism evidence="1 2">
    <name type="scientific">Dokdonella fugitiva</name>
    <dbReference type="NCBI Taxonomy" id="328517"/>
    <lineage>
        <taxon>Bacteria</taxon>
        <taxon>Pseudomonadati</taxon>
        <taxon>Pseudomonadota</taxon>
        <taxon>Gammaproteobacteria</taxon>
        <taxon>Lysobacterales</taxon>
        <taxon>Rhodanobacteraceae</taxon>
        <taxon>Dokdonella</taxon>
    </lineage>
</organism>
<reference evidence="1 2" key="1">
    <citation type="journal article" date="2015" name="Stand. Genomic Sci.">
        <title>Genomic Encyclopedia of Bacterial and Archaeal Type Strains, Phase III: the genomes of soil and plant-associated and newly described type strains.</title>
        <authorList>
            <person name="Whitman W.B."/>
            <person name="Woyke T."/>
            <person name="Klenk H.P."/>
            <person name="Zhou Y."/>
            <person name="Lilburn T.G."/>
            <person name="Beck B.J."/>
            <person name="De Vos P."/>
            <person name="Vandamme P."/>
            <person name="Eisen J.A."/>
            <person name="Garrity G."/>
            <person name="Hugenholtz P."/>
            <person name="Kyrpides N.C."/>
        </authorList>
    </citation>
    <scope>NUCLEOTIDE SEQUENCE [LARGE SCALE GENOMIC DNA]</scope>
    <source>
        <strain evidence="1 2">A3</strain>
    </source>
</reference>
<dbReference type="EMBL" id="SLWQ01000002">
    <property type="protein sequence ID" value="TCO42033.1"/>
    <property type="molecule type" value="Genomic_DNA"/>
</dbReference>
<evidence type="ECO:0000313" key="2">
    <source>
        <dbReference type="Proteomes" id="UP000294862"/>
    </source>
</evidence>
<name>A0A4R2IBY2_9GAMM</name>